<dbReference type="FunFam" id="3.40.1180.10:FF:000001">
    <property type="entry name" value="(2E,6E)-farnesyl-diphosphate-specific ditrans,polycis-undecaprenyl-diphosphate synthase"/>
    <property type="match status" value="1"/>
</dbReference>
<feature type="binding site" evidence="2">
    <location>
        <position position="37"/>
    </location>
    <ligand>
        <name>substrate</name>
    </ligand>
</feature>
<comment type="subunit">
    <text evidence="2">Homodimer.</text>
</comment>
<gene>
    <name evidence="3" type="ORF">BET03_01145</name>
</gene>
<feature type="binding site" evidence="2">
    <location>
        <begin position="77"/>
        <end position="79"/>
    </location>
    <ligand>
        <name>substrate</name>
    </ligand>
</feature>
<comment type="similarity">
    <text evidence="2">Belongs to the UPP synthase family.</text>
</comment>
<feature type="binding site" evidence="2">
    <location>
        <position position="45"/>
    </location>
    <ligand>
        <name>substrate</name>
    </ligand>
</feature>
<keyword evidence="2" id="KW-0479">Metal-binding</keyword>
<dbReference type="CDD" id="cd00475">
    <property type="entry name" value="Cis_IPPS"/>
    <property type="match status" value="1"/>
</dbReference>
<feature type="active site" evidence="2">
    <location>
        <position position="32"/>
    </location>
</feature>
<dbReference type="PANTHER" id="PTHR10291:SF0">
    <property type="entry name" value="DEHYDRODOLICHYL DIPHOSPHATE SYNTHASE 2"/>
    <property type="match status" value="1"/>
</dbReference>
<dbReference type="OrthoDB" id="4191603at2"/>
<dbReference type="GO" id="GO:0000287">
    <property type="term" value="F:magnesium ion binding"/>
    <property type="evidence" value="ECO:0007669"/>
    <property type="project" value="UniProtKB-UniRule"/>
</dbReference>
<proteinExistence type="inferred from homology"/>
<keyword evidence="4" id="KW-1185">Reference proteome</keyword>
<feature type="binding site" evidence="2">
    <location>
        <position position="200"/>
    </location>
    <ligand>
        <name>substrate</name>
    </ligand>
</feature>
<dbReference type="Gene3D" id="3.40.1180.10">
    <property type="entry name" value="Decaprenyl diphosphate synthase-like"/>
    <property type="match status" value="1"/>
</dbReference>
<feature type="binding site" evidence="2">
    <location>
        <position position="49"/>
    </location>
    <ligand>
        <name>substrate</name>
    </ligand>
</feature>
<organism evidence="3 4">
    <name type="scientific">Thermohalobacter berrensis</name>
    <dbReference type="NCBI Taxonomy" id="99594"/>
    <lineage>
        <taxon>Bacteria</taxon>
        <taxon>Bacillati</taxon>
        <taxon>Bacillota</taxon>
        <taxon>Tissierellia</taxon>
        <taxon>Tissierellales</taxon>
        <taxon>Thermohalobacteraceae</taxon>
        <taxon>Thermohalobacter</taxon>
    </lineage>
</organism>
<dbReference type="GO" id="GO:0030145">
    <property type="term" value="F:manganese ion binding"/>
    <property type="evidence" value="ECO:0007669"/>
    <property type="project" value="TreeGrafter"/>
</dbReference>
<feature type="binding site" evidence="2">
    <location>
        <position position="81"/>
    </location>
    <ligand>
        <name>substrate</name>
    </ligand>
</feature>
<feature type="binding site" evidence="2">
    <location>
        <position position="83"/>
    </location>
    <ligand>
        <name>substrate</name>
    </ligand>
</feature>
<comment type="caution">
    <text evidence="3">The sequence shown here is derived from an EMBL/GenBank/DDBJ whole genome shotgun (WGS) entry which is preliminary data.</text>
</comment>
<dbReference type="GO" id="GO:0016094">
    <property type="term" value="P:polyprenol biosynthetic process"/>
    <property type="evidence" value="ECO:0007669"/>
    <property type="project" value="TreeGrafter"/>
</dbReference>
<comment type="cofactor">
    <cofactor evidence="2">
        <name>Mg(2+)</name>
        <dbReference type="ChEBI" id="CHEBI:18420"/>
    </cofactor>
    <text evidence="2">Binds 2 magnesium ions per subunit.</text>
</comment>
<dbReference type="InterPro" id="IPR018520">
    <property type="entry name" value="UPP_synth-like_CS"/>
</dbReference>
<sequence>MESMAKNTDIERKLIKEIDKTNLPNHIAIIMDGNGRWAKKRFLPRTAGHREGVKRVREIVKACGDLGIKYLTLYAFSTENWKRPKDEIDSLMKLLVEYLKKELNTLHKNNVKINILGDLEKLPSLPKQEVFNAIEKTRNNNKLILNIALNYGGRDEIIRAIKLLAKNVKDNKIQLEDINEELFKEFLYTGSQPDPDLLIRTSGELRISNFLIYQIAYTEFYFTDIYWPQFTKEHLFKAILDYQNRNRRFGGI</sequence>
<evidence type="ECO:0000313" key="3">
    <source>
        <dbReference type="EMBL" id="RKD34469.1"/>
    </source>
</evidence>
<dbReference type="PROSITE" id="PS01066">
    <property type="entry name" value="UPP_SYNTHASE"/>
    <property type="match status" value="1"/>
</dbReference>
<accession>A0A419TAF7</accession>
<dbReference type="HAMAP" id="MF_01139">
    <property type="entry name" value="ISPT"/>
    <property type="match status" value="1"/>
</dbReference>
<dbReference type="Proteomes" id="UP000284177">
    <property type="component" value="Unassembled WGS sequence"/>
</dbReference>
<dbReference type="PANTHER" id="PTHR10291">
    <property type="entry name" value="DEHYDRODOLICHYL DIPHOSPHATE SYNTHASE FAMILY MEMBER"/>
    <property type="match status" value="1"/>
</dbReference>
<keyword evidence="2" id="KW-0460">Magnesium</keyword>
<dbReference type="EC" id="2.5.1.-" evidence="2"/>
<dbReference type="GO" id="GO:0008834">
    <property type="term" value="F:ditrans,polycis-undecaprenyl-diphosphate synthase [(2E,6E)-farnesyl-diphosphate specific] activity"/>
    <property type="evidence" value="ECO:0007669"/>
    <property type="project" value="TreeGrafter"/>
</dbReference>
<dbReference type="SUPFAM" id="SSF64005">
    <property type="entry name" value="Undecaprenyl diphosphate synthase"/>
    <property type="match status" value="1"/>
</dbReference>
<protein>
    <recommendedName>
        <fullName evidence="2">Isoprenyl transferase</fullName>
        <ecNumber evidence="2">2.5.1.-</ecNumber>
    </recommendedName>
</protein>
<dbReference type="Pfam" id="PF01255">
    <property type="entry name" value="Prenyltransf"/>
    <property type="match status" value="1"/>
</dbReference>
<dbReference type="InterPro" id="IPR036424">
    <property type="entry name" value="UPP_synth-like_sf"/>
</dbReference>
<dbReference type="EMBL" id="MCIB01000001">
    <property type="protein sequence ID" value="RKD34469.1"/>
    <property type="molecule type" value="Genomic_DNA"/>
</dbReference>
<feature type="binding site" evidence="2">
    <location>
        <position position="32"/>
    </location>
    <ligand>
        <name>Mg(2+)</name>
        <dbReference type="ChEBI" id="CHEBI:18420"/>
    </ligand>
</feature>
<dbReference type="GO" id="GO:0005829">
    <property type="term" value="C:cytosol"/>
    <property type="evidence" value="ECO:0007669"/>
    <property type="project" value="TreeGrafter"/>
</dbReference>
<name>A0A419TAF7_9FIRM</name>
<dbReference type="AlphaFoldDB" id="A0A419TAF7"/>
<keyword evidence="1 2" id="KW-0808">Transferase</keyword>
<feature type="active site" description="Proton acceptor" evidence="2">
    <location>
        <position position="80"/>
    </location>
</feature>
<evidence type="ECO:0000256" key="2">
    <source>
        <dbReference type="HAMAP-Rule" id="MF_01139"/>
    </source>
</evidence>
<dbReference type="NCBIfam" id="TIGR00055">
    <property type="entry name" value="uppS"/>
    <property type="match status" value="1"/>
</dbReference>
<dbReference type="NCBIfam" id="NF011405">
    <property type="entry name" value="PRK14830.1"/>
    <property type="match status" value="1"/>
</dbReference>
<feature type="binding site" evidence="2">
    <location>
        <position position="219"/>
    </location>
    <ligand>
        <name>Mg(2+)</name>
        <dbReference type="ChEBI" id="CHEBI:18420"/>
    </ligand>
</feature>
<feature type="binding site" evidence="2">
    <location>
        <begin position="206"/>
        <end position="208"/>
    </location>
    <ligand>
        <name>substrate</name>
    </ligand>
</feature>
<dbReference type="InterPro" id="IPR001441">
    <property type="entry name" value="UPP_synth-like"/>
</dbReference>
<reference evidence="3 4" key="1">
    <citation type="submission" date="2016-08" db="EMBL/GenBank/DDBJ databases">
        <title>Novel Firmicutes and Novel Genomes.</title>
        <authorList>
            <person name="Poppleton D.I."/>
            <person name="Gribaldo S."/>
        </authorList>
    </citation>
    <scope>NUCLEOTIDE SEQUENCE [LARGE SCALE GENOMIC DNA]</scope>
    <source>
        <strain evidence="3 4">CTT3</strain>
    </source>
</reference>
<evidence type="ECO:0000256" key="1">
    <source>
        <dbReference type="ARBA" id="ARBA00022679"/>
    </source>
</evidence>
<comment type="function">
    <text evidence="2">Catalyzes the condensation of isopentenyl diphosphate (IPP) with allylic pyrophosphates generating different type of terpenoids.</text>
</comment>
<evidence type="ECO:0000313" key="4">
    <source>
        <dbReference type="Proteomes" id="UP000284177"/>
    </source>
</evidence>
<feature type="binding site" evidence="2">
    <location>
        <begin position="33"/>
        <end position="36"/>
    </location>
    <ligand>
        <name>substrate</name>
    </ligand>
</feature>